<accession>A0A2H0KQW2</accession>
<sequence>MWYVYILESLRDNNHYVGLTNDLRSRLEKHNKGKIISTKLRTPFKLIHYEAYLNKNDAANREQFLKTGWGKNWIKRNLENYLNLKS</sequence>
<dbReference type="SUPFAM" id="SSF82771">
    <property type="entry name" value="GIY-YIG endonuclease"/>
    <property type="match status" value="1"/>
</dbReference>
<comment type="similarity">
    <text evidence="1">Belongs to the UPF0213 family.</text>
</comment>
<evidence type="ECO:0000259" key="2">
    <source>
        <dbReference type="PROSITE" id="PS50164"/>
    </source>
</evidence>
<comment type="caution">
    <text evidence="3">The sequence shown here is derived from an EMBL/GenBank/DDBJ whole genome shotgun (WGS) entry which is preliminary data.</text>
</comment>
<dbReference type="EMBL" id="PCVN01000039">
    <property type="protein sequence ID" value="PIQ74543.1"/>
    <property type="molecule type" value="Genomic_DNA"/>
</dbReference>
<organism evidence="3 4">
    <name type="scientific">Candidatus Portnoybacteria bacterium CG11_big_fil_rev_8_21_14_0_20_44_10</name>
    <dbReference type="NCBI Taxonomy" id="1974818"/>
    <lineage>
        <taxon>Bacteria</taxon>
        <taxon>Candidatus Portnoyibacteriota</taxon>
    </lineage>
</organism>
<dbReference type="InterPro" id="IPR000305">
    <property type="entry name" value="GIY-YIG_endonuc"/>
</dbReference>
<dbReference type="Pfam" id="PF01541">
    <property type="entry name" value="GIY-YIG"/>
    <property type="match status" value="1"/>
</dbReference>
<dbReference type="Gene3D" id="3.40.1440.10">
    <property type="entry name" value="GIY-YIG endonuclease"/>
    <property type="match status" value="1"/>
</dbReference>
<name>A0A2H0KQW2_9BACT</name>
<dbReference type="PROSITE" id="PS50164">
    <property type="entry name" value="GIY_YIG"/>
    <property type="match status" value="1"/>
</dbReference>
<dbReference type="PANTHER" id="PTHR34477:SF5">
    <property type="entry name" value="BSL5627 PROTEIN"/>
    <property type="match status" value="1"/>
</dbReference>
<dbReference type="AlphaFoldDB" id="A0A2H0KQW2"/>
<evidence type="ECO:0000313" key="3">
    <source>
        <dbReference type="EMBL" id="PIQ74543.1"/>
    </source>
</evidence>
<dbReference type="Proteomes" id="UP000231550">
    <property type="component" value="Unassembled WGS sequence"/>
</dbReference>
<gene>
    <name evidence="3" type="ORF">COV85_01530</name>
</gene>
<protein>
    <submittedName>
        <fullName evidence="3">Excinuclease ABC subunit C</fullName>
    </submittedName>
</protein>
<dbReference type="CDD" id="cd10449">
    <property type="entry name" value="GIY-YIG_SLX1_like"/>
    <property type="match status" value="1"/>
</dbReference>
<dbReference type="InterPro" id="IPR050190">
    <property type="entry name" value="UPF0213_domain"/>
</dbReference>
<evidence type="ECO:0000256" key="1">
    <source>
        <dbReference type="ARBA" id="ARBA00007435"/>
    </source>
</evidence>
<reference evidence="3 4" key="1">
    <citation type="submission" date="2017-09" db="EMBL/GenBank/DDBJ databases">
        <title>Depth-based differentiation of microbial function through sediment-hosted aquifers and enrichment of novel symbionts in the deep terrestrial subsurface.</title>
        <authorList>
            <person name="Probst A.J."/>
            <person name="Ladd B."/>
            <person name="Jarett J.K."/>
            <person name="Geller-Mcgrath D.E."/>
            <person name="Sieber C.M."/>
            <person name="Emerson J.B."/>
            <person name="Anantharaman K."/>
            <person name="Thomas B.C."/>
            <person name="Malmstrom R."/>
            <person name="Stieglmeier M."/>
            <person name="Klingl A."/>
            <person name="Woyke T."/>
            <person name="Ryan C.M."/>
            <person name="Banfield J.F."/>
        </authorList>
    </citation>
    <scope>NUCLEOTIDE SEQUENCE [LARGE SCALE GENOMIC DNA]</scope>
    <source>
        <strain evidence="3">CG11_big_fil_rev_8_21_14_0_20_44_10</strain>
    </source>
</reference>
<dbReference type="InterPro" id="IPR035901">
    <property type="entry name" value="GIY-YIG_endonuc_sf"/>
</dbReference>
<feature type="domain" description="GIY-YIG" evidence="2">
    <location>
        <begin position="1"/>
        <end position="75"/>
    </location>
</feature>
<proteinExistence type="inferred from homology"/>
<evidence type="ECO:0000313" key="4">
    <source>
        <dbReference type="Proteomes" id="UP000231550"/>
    </source>
</evidence>
<dbReference type="PANTHER" id="PTHR34477">
    <property type="entry name" value="UPF0213 PROTEIN YHBQ"/>
    <property type="match status" value="1"/>
</dbReference>